<dbReference type="SMART" id="SM00174">
    <property type="entry name" value="RHO"/>
    <property type="match status" value="1"/>
</dbReference>
<dbReference type="InterPro" id="IPR005225">
    <property type="entry name" value="Small_GTP-bd"/>
</dbReference>
<dbReference type="EMBL" id="ADBJ01000018">
    <property type="protein sequence ID" value="EFA82700.1"/>
    <property type="molecule type" value="Genomic_DNA"/>
</dbReference>
<evidence type="ECO:0000313" key="4">
    <source>
        <dbReference type="EMBL" id="EFA82700.1"/>
    </source>
</evidence>
<protein>
    <submittedName>
        <fullName evidence="4">Rho GTPase</fullName>
    </submittedName>
</protein>
<dbReference type="CDD" id="cd00157">
    <property type="entry name" value="Rho"/>
    <property type="match status" value="1"/>
</dbReference>
<dbReference type="InterPro" id="IPR003578">
    <property type="entry name" value="Small_GTPase_Rho"/>
</dbReference>
<dbReference type="AlphaFoldDB" id="D3B7F7"/>
<dbReference type="SMART" id="SM00175">
    <property type="entry name" value="RAB"/>
    <property type="match status" value="1"/>
</dbReference>
<dbReference type="Pfam" id="PF00071">
    <property type="entry name" value="Ras"/>
    <property type="match status" value="1"/>
</dbReference>
<dbReference type="PROSITE" id="PS51419">
    <property type="entry name" value="RAB"/>
    <property type="match status" value="1"/>
</dbReference>
<gene>
    <name evidence="4" type="ORF">PPL_04395</name>
</gene>
<reference evidence="4 5" key="1">
    <citation type="journal article" date="2011" name="Genome Res.">
        <title>Phylogeny-wide analysis of social amoeba genomes highlights ancient origins for complex intercellular communication.</title>
        <authorList>
            <person name="Heidel A.J."/>
            <person name="Lawal H.M."/>
            <person name="Felder M."/>
            <person name="Schilde C."/>
            <person name="Helps N.R."/>
            <person name="Tunggal B."/>
            <person name="Rivero F."/>
            <person name="John U."/>
            <person name="Schleicher M."/>
            <person name="Eichinger L."/>
            <person name="Platzer M."/>
            <person name="Noegel A.A."/>
            <person name="Schaap P."/>
            <person name="Gloeckner G."/>
        </authorList>
    </citation>
    <scope>NUCLEOTIDE SEQUENCE [LARGE SCALE GENOMIC DNA]</scope>
    <source>
        <strain evidence="5">ATCC 26659 / Pp 5 / PN500</strain>
    </source>
</reference>
<dbReference type="RefSeq" id="XP_020434817.1">
    <property type="nucleotide sequence ID" value="XM_020575297.1"/>
</dbReference>
<evidence type="ECO:0000256" key="2">
    <source>
        <dbReference type="ARBA" id="ARBA00022741"/>
    </source>
</evidence>
<sequence>MRVPTSKCVVVGDSEVGKTCLLVSYTTGGILPDCHITVFDNYTSNLNVDGKPYAINLWDTYISNSDTNNLTRLTYFQTDIFLLCFSVISPSSFENISSKWIPELNEHLYNNETKQNVSIILVGTKVDLRDNDEVIALLKTKNMQPITYDQGLNKMKEINASLYIECSGRTHTNVKELFDEVTQINRLQFSNTIFVCNEESKHLKNLFKQ</sequence>
<dbReference type="InParanoid" id="D3B7F7"/>
<comment type="caution">
    <text evidence="4">The sequence shown here is derived from an EMBL/GenBank/DDBJ whole genome shotgun (WGS) entry which is preliminary data.</text>
</comment>
<dbReference type="PANTHER" id="PTHR24072">
    <property type="entry name" value="RHO FAMILY GTPASE"/>
    <property type="match status" value="1"/>
</dbReference>
<dbReference type="FunFam" id="3.40.50.300:FF:001179">
    <property type="entry name" value="Rho family GTPase"/>
    <property type="match status" value="1"/>
</dbReference>
<dbReference type="InterPro" id="IPR001806">
    <property type="entry name" value="Small_GTPase"/>
</dbReference>
<dbReference type="SMART" id="SM00173">
    <property type="entry name" value="RAS"/>
    <property type="match status" value="1"/>
</dbReference>
<dbReference type="PRINTS" id="PR00449">
    <property type="entry name" value="RASTRNSFRMNG"/>
</dbReference>
<comment type="similarity">
    <text evidence="1">Belongs to the small GTPase superfamily. Rho family.</text>
</comment>
<dbReference type="SUPFAM" id="SSF52540">
    <property type="entry name" value="P-loop containing nucleoside triphosphate hydrolases"/>
    <property type="match status" value="1"/>
</dbReference>
<name>D3B7F7_HETP5</name>
<dbReference type="GO" id="GO:0003924">
    <property type="term" value="F:GTPase activity"/>
    <property type="evidence" value="ECO:0007669"/>
    <property type="project" value="InterPro"/>
</dbReference>
<keyword evidence="3" id="KW-0342">GTP-binding</keyword>
<dbReference type="GO" id="GO:0005525">
    <property type="term" value="F:GTP binding"/>
    <property type="evidence" value="ECO:0007669"/>
    <property type="project" value="UniProtKB-KW"/>
</dbReference>
<dbReference type="PROSITE" id="PS51421">
    <property type="entry name" value="RAS"/>
    <property type="match status" value="1"/>
</dbReference>
<accession>D3B7F7</accession>
<keyword evidence="2" id="KW-0547">Nucleotide-binding</keyword>
<dbReference type="GO" id="GO:0007264">
    <property type="term" value="P:small GTPase-mediated signal transduction"/>
    <property type="evidence" value="ECO:0007669"/>
    <property type="project" value="InterPro"/>
</dbReference>
<dbReference type="PROSITE" id="PS51420">
    <property type="entry name" value="RHO"/>
    <property type="match status" value="1"/>
</dbReference>
<dbReference type="OMA" id="MENINEM"/>
<dbReference type="Gene3D" id="3.40.50.300">
    <property type="entry name" value="P-loop containing nucleotide triphosphate hydrolases"/>
    <property type="match status" value="1"/>
</dbReference>
<organism evidence="4 5">
    <name type="scientific">Heterostelium pallidum (strain ATCC 26659 / Pp 5 / PN500)</name>
    <name type="common">Cellular slime mold</name>
    <name type="synonym">Polysphondylium pallidum</name>
    <dbReference type="NCBI Taxonomy" id="670386"/>
    <lineage>
        <taxon>Eukaryota</taxon>
        <taxon>Amoebozoa</taxon>
        <taxon>Evosea</taxon>
        <taxon>Eumycetozoa</taxon>
        <taxon>Dictyostelia</taxon>
        <taxon>Acytosteliales</taxon>
        <taxon>Acytosteliaceae</taxon>
        <taxon>Heterostelium</taxon>
    </lineage>
</organism>
<dbReference type="InterPro" id="IPR027417">
    <property type="entry name" value="P-loop_NTPase"/>
</dbReference>
<proteinExistence type="inferred from homology"/>
<evidence type="ECO:0000256" key="1">
    <source>
        <dbReference type="ARBA" id="ARBA00010142"/>
    </source>
</evidence>
<dbReference type="Proteomes" id="UP000001396">
    <property type="component" value="Unassembled WGS sequence"/>
</dbReference>
<keyword evidence="5" id="KW-1185">Reference proteome</keyword>
<dbReference type="STRING" id="670386.D3B7F7"/>
<evidence type="ECO:0000256" key="3">
    <source>
        <dbReference type="ARBA" id="ARBA00023134"/>
    </source>
</evidence>
<evidence type="ECO:0000313" key="5">
    <source>
        <dbReference type="Proteomes" id="UP000001396"/>
    </source>
</evidence>
<dbReference type="GeneID" id="31359882"/>
<dbReference type="NCBIfam" id="TIGR00231">
    <property type="entry name" value="small_GTP"/>
    <property type="match status" value="1"/>
</dbReference>